<accession>A0A9P9EYN0</accession>
<sequence>MPVTIRGGVVQLTPVTTSTTATRNYFNSLPPALASVQTGLAIFALFIIARFCAAHLYLWLRQLRGANSPNLTRTSILPHHHYQPQTSSRPVWAMDDKDRMTVMPTEEGNVGVEGFRDEKAPAKKLVIDPNWTNTNTAFGGGDSMPRPLMARPPPAPPLTPPELSTAVFTFEDRPRPGDDSFMRQPNPDYMSSTTSSVLPSSASSPSIPRRRSYNKTLPIGIPTPQTSSGLSDIADLTFSPSSYPPTSPLLPPAPPTTGSQEIDVKGEIIGVLDGGGAGWTRHTRVYGGGVCLACEASGGDHGGGFYGATVRPEEMR</sequence>
<evidence type="ECO:0000256" key="1">
    <source>
        <dbReference type="SAM" id="MobiDB-lite"/>
    </source>
</evidence>
<organism evidence="3 4">
    <name type="scientific">Dactylonectria macrodidyma</name>
    <dbReference type="NCBI Taxonomy" id="307937"/>
    <lineage>
        <taxon>Eukaryota</taxon>
        <taxon>Fungi</taxon>
        <taxon>Dikarya</taxon>
        <taxon>Ascomycota</taxon>
        <taxon>Pezizomycotina</taxon>
        <taxon>Sordariomycetes</taxon>
        <taxon>Hypocreomycetidae</taxon>
        <taxon>Hypocreales</taxon>
        <taxon>Nectriaceae</taxon>
        <taxon>Dactylonectria</taxon>
    </lineage>
</organism>
<feature type="compositionally biased region" description="Low complexity" evidence="1">
    <location>
        <begin position="191"/>
        <end position="207"/>
    </location>
</feature>
<protein>
    <submittedName>
        <fullName evidence="3">Uncharacterized protein</fullName>
    </submittedName>
</protein>
<evidence type="ECO:0000313" key="4">
    <source>
        <dbReference type="Proteomes" id="UP000738349"/>
    </source>
</evidence>
<comment type="caution">
    <text evidence="3">The sequence shown here is derived from an EMBL/GenBank/DDBJ whole genome shotgun (WGS) entry which is preliminary data.</text>
</comment>
<feature type="transmembrane region" description="Helical" evidence="2">
    <location>
        <begin position="40"/>
        <end position="60"/>
    </location>
</feature>
<feature type="region of interest" description="Disordered" evidence="1">
    <location>
        <begin position="171"/>
        <end position="260"/>
    </location>
</feature>
<dbReference type="OrthoDB" id="5235700at2759"/>
<name>A0A9P9EYN0_9HYPO</name>
<feature type="compositionally biased region" description="Pro residues" evidence="1">
    <location>
        <begin position="242"/>
        <end position="255"/>
    </location>
</feature>
<dbReference type="Proteomes" id="UP000738349">
    <property type="component" value="Unassembled WGS sequence"/>
</dbReference>
<gene>
    <name evidence="3" type="ORF">EDB81DRAFT_461453</name>
</gene>
<evidence type="ECO:0000256" key="2">
    <source>
        <dbReference type="SAM" id="Phobius"/>
    </source>
</evidence>
<keyword evidence="4" id="KW-1185">Reference proteome</keyword>
<feature type="compositionally biased region" description="Basic and acidic residues" evidence="1">
    <location>
        <begin position="171"/>
        <end position="181"/>
    </location>
</feature>
<keyword evidence="2" id="KW-0812">Transmembrane</keyword>
<reference evidence="3" key="1">
    <citation type="journal article" date="2021" name="Nat. Commun.">
        <title>Genetic determinants of endophytism in the Arabidopsis root mycobiome.</title>
        <authorList>
            <person name="Mesny F."/>
            <person name="Miyauchi S."/>
            <person name="Thiergart T."/>
            <person name="Pickel B."/>
            <person name="Atanasova L."/>
            <person name="Karlsson M."/>
            <person name="Huettel B."/>
            <person name="Barry K.W."/>
            <person name="Haridas S."/>
            <person name="Chen C."/>
            <person name="Bauer D."/>
            <person name="Andreopoulos W."/>
            <person name="Pangilinan J."/>
            <person name="LaButti K."/>
            <person name="Riley R."/>
            <person name="Lipzen A."/>
            <person name="Clum A."/>
            <person name="Drula E."/>
            <person name="Henrissat B."/>
            <person name="Kohler A."/>
            <person name="Grigoriev I.V."/>
            <person name="Martin F.M."/>
            <person name="Hacquard S."/>
        </authorList>
    </citation>
    <scope>NUCLEOTIDE SEQUENCE</scope>
    <source>
        <strain evidence="3">MPI-CAGE-AT-0147</strain>
    </source>
</reference>
<dbReference type="EMBL" id="JAGMUV010000007">
    <property type="protein sequence ID" value="KAH7148389.1"/>
    <property type="molecule type" value="Genomic_DNA"/>
</dbReference>
<keyword evidence="2" id="KW-0472">Membrane</keyword>
<dbReference type="AlphaFoldDB" id="A0A9P9EYN0"/>
<evidence type="ECO:0000313" key="3">
    <source>
        <dbReference type="EMBL" id="KAH7148389.1"/>
    </source>
</evidence>
<proteinExistence type="predicted"/>
<keyword evidence="2" id="KW-1133">Transmembrane helix</keyword>